<accession>A0A8S5SP36</accession>
<evidence type="ECO:0000259" key="1">
    <source>
        <dbReference type="Pfam" id="PF24723"/>
    </source>
</evidence>
<organism evidence="2">
    <name type="scientific">Myoviridae sp. ct7Mg7</name>
    <dbReference type="NCBI Taxonomy" id="2827661"/>
    <lineage>
        <taxon>Viruses</taxon>
        <taxon>Duplodnaviria</taxon>
        <taxon>Heunggongvirae</taxon>
        <taxon>Uroviricota</taxon>
        <taxon>Caudoviricetes</taxon>
    </lineage>
</organism>
<dbReference type="Pfam" id="PF24723">
    <property type="entry name" value="DUF7675"/>
    <property type="match status" value="1"/>
</dbReference>
<protein>
    <recommendedName>
        <fullName evidence="1">DUF7675 domain-containing protein</fullName>
    </recommendedName>
</protein>
<feature type="domain" description="DUF7675" evidence="1">
    <location>
        <begin position="6"/>
        <end position="70"/>
    </location>
</feature>
<dbReference type="InterPro" id="IPR056092">
    <property type="entry name" value="DUF7675"/>
</dbReference>
<sequence>MANRRFYKNEPTDTIWWVDNTDEIGVWLFSFDKVKIYNLFADYPHKLSAMERKIFDAENPSWRDFFSDRK</sequence>
<name>A0A8S5SP36_9CAUD</name>
<reference evidence="2" key="1">
    <citation type="journal article" date="2021" name="Proc. Natl. Acad. Sci. U.S.A.">
        <title>A Catalog of Tens of Thousands of Viruses from Human Metagenomes Reveals Hidden Associations with Chronic Diseases.</title>
        <authorList>
            <person name="Tisza M.J."/>
            <person name="Buck C.B."/>
        </authorList>
    </citation>
    <scope>NUCLEOTIDE SEQUENCE</scope>
    <source>
        <strain evidence="2">Ct7Mg7</strain>
    </source>
</reference>
<proteinExistence type="predicted"/>
<evidence type="ECO:0000313" key="2">
    <source>
        <dbReference type="EMBL" id="DAF52688.1"/>
    </source>
</evidence>
<dbReference type="EMBL" id="BK032641">
    <property type="protein sequence ID" value="DAF52688.1"/>
    <property type="molecule type" value="Genomic_DNA"/>
</dbReference>